<name>A0A7J6K6V4_TOXGO</name>
<dbReference type="Proteomes" id="UP000557509">
    <property type="component" value="Unassembled WGS sequence"/>
</dbReference>
<evidence type="ECO:0000313" key="1">
    <source>
        <dbReference type="EMBL" id="KAF4642412.1"/>
    </source>
</evidence>
<dbReference type="EMBL" id="JAAUHK010000194">
    <property type="protein sequence ID" value="KAF4642412.1"/>
    <property type="molecule type" value="Genomic_DNA"/>
</dbReference>
<proteinExistence type="predicted"/>
<keyword evidence="2" id="KW-1185">Reference proteome</keyword>
<reference evidence="1 2" key="1">
    <citation type="submission" date="2020-03" db="EMBL/GenBank/DDBJ databases">
        <title>Genome sequence of Toxoplasma gondii RH-88 strain.</title>
        <authorList>
            <person name="Lorenzi H.A."/>
            <person name="Venepally P."/>
            <person name="Rozenberg A."/>
            <person name="Sibley D."/>
        </authorList>
    </citation>
    <scope>NUCLEOTIDE SEQUENCE [LARGE SCALE GENOMIC DNA]</scope>
    <source>
        <strain evidence="1 2">RH-88</strain>
    </source>
</reference>
<protein>
    <submittedName>
        <fullName evidence="1">Uncharacterized protein</fullName>
    </submittedName>
</protein>
<evidence type="ECO:0000313" key="2">
    <source>
        <dbReference type="Proteomes" id="UP000557509"/>
    </source>
</evidence>
<dbReference type="AlphaFoldDB" id="A0A7J6K6V4"/>
<accession>A0A7J6K6V4</accession>
<gene>
    <name evidence="1" type="ORF">TGRH88_082270</name>
</gene>
<sequence length="69" mass="7776">MFDYSHLNRQVSGDLIRGAPTTNYGDTKETSSTFLQRRSVLTTFWVRSYEVALSAVVAPIGMRDFTLIS</sequence>
<organism evidence="1 2">
    <name type="scientific">Toxoplasma gondii</name>
    <dbReference type="NCBI Taxonomy" id="5811"/>
    <lineage>
        <taxon>Eukaryota</taxon>
        <taxon>Sar</taxon>
        <taxon>Alveolata</taxon>
        <taxon>Apicomplexa</taxon>
        <taxon>Conoidasida</taxon>
        <taxon>Coccidia</taxon>
        <taxon>Eucoccidiorida</taxon>
        <taxon>Eimeriorina</taxon>
        <taxon>Sarcocystidae</taxon>
        <taxon>Toxoplasma</taxon>
    </lineage>
</organism>
<comment type="caution">
    <text evidence="1">The sequence shown here is derived from an EMBL/GenBank/DDBJ whole genome shotgun (WGS) entry which is preliminary data.</text>
</comment>